<name>A0A5C5WFQ2_9BACT</name>
<reference evidence="1 2" key="1">
    <citation type="submission" date="2019-02" db="EMBL/GenBank/DDBJ databases">
        <title>Deep-cultivation of Planctomycetes and their phenomic and genomic characterization uncovers novel biology.</title>
        <authorList>
            <person name="Wiegand S."/>
            <person name="Jogler M."/>
            <person name="Boedeker C."/>
            <person name="Pinto D."/>
            <person name="Vollmers J."/>
            <person name="Rivas-Marin E."/>
            <person name="Kohn T."/>
            <person name="Peeters S.H."/>
            <person name="Heuer A."/>
            <person name="Rast P."/>
            <person name="Oberbeckmann S."/>
            <person name="Bunk B."/>
            <person name="Jeske O."/>
            <person name="Meyerdierks A."/>
            <person name="Storesund J.E."/>
            <person name="Kallscheuer N."/>
            <person name="Luecker S."/>
            <person name="Lage O.M."/>
            <person name="Pohl T."/>
            <person name="Merkel B.J."/>
            <person name="Hornburger P."/>
            <person name="Mueller R.-W."/>
            <person name="Bruemmer F."/>
            <person name="Labrenz M."/>
            <person name="Spormann A.M."/>
            <person name="Op Den Camp H."/>
            <person name="Overmann J."/>
            <person name="Amann R."/>
            <person name="Jetten M.S.M."/>
            <person name="Mascher T."/>
            <person name="Medema M.H."/>
            <person name="Devos D.P."/>
            <person name="Kaster A.-K."/>
            <person name="Ovreas L."/>
            <person name="Rohde M."/>
            <person name="Galperin M.Y."/>
            <person name="Jogler C."/>
        </authorList>
    </citation>
    <scope>NUCLEOTIDE SEQUENCE [LARGE SCALE GENOMIC DNA]</scope>
    <source>
        <strain evidence="1 2">Pla22</strain>
    </source>
</reference>
<evidence type="ECO:0000313" key="1">
    <source>
        <dbReference type="EMBL" id="TWT49686.1"/>
    </source>
</evidence>
<accession>A0A5C5WFQ2</accession>
<dbReference type="AlphaFoldDB" id="A0A5C5WFQ2"/>
<comment type="caution">
    <text evidence="1">The sequence shown here is derived from an EMBL/GenBank/DDBJ whole genome shotgun (WGS) entry which is preliminary data.</text>
</comment>
<keyword evidence="2" id="KW-1185">Reference proteome</keyword>
<protein>
    <recommendedName>
        <fullName evidence="3">DUF2617 domain-containing protein</fullName>
    </recommendedName>
</protein>
<gene>
    <name evidence="1" type="ORF">Pla22_48840</name>
</gene>
<proteinExistence type="predicted"/>
<dbReference type="EMBL" id="SJPI01000003">
    <property type="protein sequence ID" value="TWT49686.1"/>
    <property type="molecule type" value="Genomic_DNA"/>
</dbReference>
<sequence>MLSVRPKVAELAFHVFSRSLHPELYTIHQSRCIERENYRARIDITNCGHVVTWNAHMPTANDNPFGNSDPEICANADGVACKSTLTLCEVATSAQQPLPKRRLLLSKALKGSRTERADCRGEVSYRTHFQLEPVSPDMFWMVQQQLGNGPTEGLLHKFDASGRMALGALSYVSIETRLRSMRIQAIHTFPDDYAIVKVESLFSIGDDSH</sequence>
<organism evidence="1 2">
    <name type="scientific">Rubripirellula amarantea</name>
    <dbReference type="NCBI Taxonomy" id="2527999"/>
    <lineage>
        <taxon>Bacteria</taxon>
        <taxon>Pseudomonadati</taxon>
        <taxon>Planctomycetota</taxon>
        <taxon>Planctomycetia</taxon>
        <taxon>Pirellulales</taxon>
        <taxon>Pirellulaceae</taxon>
        <taxon>Rubripirellula</taxon>
    </lineage>
</organism>
<evidence type="ECO:0000313" key="2">
    <source>
        <dbReference type="Proteomes" id="UP000316598"/>
    </source>
</evidence>
<dbReference type="Proteomes" id="UP000316598">
    <property type="component" value="Unassembled WGS sequence"/>
</dbReference>
<evidence type="ECO:0008006" key="3">
    <source>
        <dbReference type="Google" id="ProtNLM"/>
    </source>
</evidence>